<feature type="compositionally biased region" description="Basic residues" evidence="1">
    <location>
        <begin position="73"/>
        <end position="85"/>
    </location>
</feature>
<organism evidence="2 3">
    <name type="scientific">Iphiclides podalirius</name>
    <name type="common">scarce swallowtail</name>
    <dbReference type="NCBI Taxonomy" id="110791"/>
    <lineage>
        <taxon>Eukaryota</taxon>
        <taxon>Metazoa</taxon>
        <taxon>Ecdysozoa</taxon>
        <taxon>Arthropoda</taxon>
        <taxon>Hexapoda</taxon>
        <taxon>Insecta</taxon>
        <taxon>Pterygota</taxon>
        <taxon>Neoptera</taxon>
        <taxon>Endopterygota</taxon>
        <taxon>Lepidoptera</taxon>
        <taxon>Glossata</taxon>
        <taxon>Ditrysia</taxon>
        <taxon>Papilionoidea</taxon>
        <taxon>Papilionidae</taxon>
        <taxon>Papilioninae</taxon>
        <taxon>Iphiclides</taxon>
    </lineage>
</organism>
<accession>A0ABN8I6Z2</accession>
<dbReference type="EMBL" id="OW152814">
    <property type="protein sequence ID" value="CAH2049861.1"/>
    <property type="molecule type" value="Genomic_DNA"/>
</dbReference>
<protein>
    <submittedName>
        <fullName evidence="2">Uncharacterized protein</fullName>
    </submittedName>
</protein>
<evidence type="ECO:0000313" key="3">
    <source>
        <dbReference type="Proteomes" id="UP000837857"/>
    </source>
</evidence>
<feature type="region of interest" description="Disordered" evidence="1">
    <location>
        <begin position="33"/>
        <end position="53"/>
    </location>
</feature>
<reference evidence="2" key="1">
    <citation type="submission" date="2022-03" db="EMBL/GenBank/DDBJ databases">
        <authorList>
            <person name="Martin H S."/>
        </authorList>
    </citation>
    <scope>NUCLEOTIDE SEQUENCE</scope>
</reference>
<feature type="compositionally biased region" description="Polar residues" evidence="1">
    <location>
        <begin position="92"/>
        <end position="102"/>
    </location>
</feature>
<evidence type="ECO:0000313" key="2">
    <source>
        <dbReference type="EMBL" id="CAH2049861.1"/>
    </source>
</evidence>
<keyword evidence="3" id="KW-1185">Reference proteome</keyword>
<gene>
    <name evidence="2" type="ORF">IPOD504_LOCUS7053</name>
</gene>
<proteinExistence type="predicted"/>
<dbReference type="Proteomes" id="UP000837857">
    <property type="component" value="Chromosome 2"/>
</dbReference>
<evidence type="ECO:0000256" key="1">
    <source>
        <dbReference type="SAM" id="MobiDB-lite"/>
    </source>
</evidence>
<name>A0ABN8I6Z2_9NEOP</name>
<sequence length="102" mass="11418">MARIANTLCGLRRSAWVRRFRVSAQTGAPYRAMDRTTPAYKRRQESLGPPTFGSSLPRAAAAFATLGASRSKWARKSHRRSKTRPRYLIVGATSTRTPHTIM</sequence>
<feature type="region of interest" description="Disordered" evidence="1">
    <location>
        <begin position="73"/>
        <end position="102"/>
    </location>
</feature>
<feature type="non-terminal residue" evidence="2">
    <location>
        <position position="102"/>
    </location>
</feature>